<dbReference type="Gene3D" id="3.90.25.10">
    <property type="entry name" value="UDP-galactose 4-epimerase, domain 1"/>
    <property type="match status" value="1"/>
</dbReference>
<evidence type="ECO:0000259" key="1">
    <source>
        <dbReference type="Pfam" id="PF13460"/>
    </source>
</evidence>
<dbReference type="PATRIC" id="fig|1423718.3.peg.1964"/>
<evidence type="ECO:0000313" key="2">
    <source>
        <dbReference type="EMBL" id="KRM64436.1"/>
    </source>
</evidence>
<dbReference type="PANTHER" id="PTHR47129:SF1">
    <property type="entry name" value="NMRA-LIKE DOMAIN-CONTAINING PROTEIN"/>
    <property type="match status" value="1"/>
</dbReference>
<dbReference type="InterPro" id="IPR052718">
    <property type="entry name" value="NmrA-type_oxidoreductase"/>
</dbReference>
<feature type="domain" description="NAD(P)-binding" evidence="1">
    <location>
        <begin position="18"/>
        <end position="197"/>
    </location>
</feature>
<dbReference type="Gene3D" id="3.40.50.720">
    <property type="entry name" value="NAD(P)-binding Rossmann-like Domain"/>
    <property type="match status" value="1"/>
</dbReference>
<dbReference type="InterPro" id="IPR036291">
    <property type="entry name" value="NAD(P)-bd_dom_sf"/>
</dbReference>
<gene>
    <name evidence="2" type="ORF">FC14_GL001894</name>
</gene>
<keyword evidence="3" id="KW-1185">Reference proteome</keyword>
<comment type="caution">
    <text evidence="2">The sequence shown here is derived from an EMBL/GenBank/DDBJ whole genome shotgun (WGS) entry which is preliminary data.</text>
</comment>
<organism evidence="2 3">
    <name type="scientific">Ligilactobacillus agilis DSM 20509</name>
    <dbReference type="NCBI Taxonomy" id="1423718"/>
    <lineage>
        <taxon>Bacteria</taxon>
        <taxon>Bacillati</taxon>
        <taxon>Bacillota</taxon>
        <taxon>Bacilli</taxon>
        <taxon>Lactobacillales</taxon>
        <taxon>Lactobacillaceae</taxon>
        <taxon>Ligilactobacillus</taxon>
    </lineage>
</organism>
<evidence type="ECO:0000313" key="3">
    <source>
        <dbReference type="Proteomes" id="UP000051008"/>
    </source>
</evidence>
<dbReference type="InterPro" id="IPR016040">
    <property type="entry name" value="NAD(P)-bd_dom"/>
</dbReference>
<dbReference type="PANTHER" id="PTHR47129">
    <property type="entry name" value="QUINONE OXIDOREDUCTASE 2"/>
    <property type="match status" value="1"/>
</dbReference>
<dbReference type="SUPFAM" id="SSF51735">
    <property type="entry name" value="NAD(P)-binding Rossmann-fold domains"/>
    <property type="match status" value="1"/>
</dbReference>
<dbReference type="EMBL" id="AYYP01000032">
    <property type="protein sequence ID" value="KRM64436.1"/>
    <property type="molecule type" value="Genomic_DNA"/>
</dbReference>
<proteinExistence type="predicted"/>
<accession>A0A0R2AFL7</accession>
<reference evidence="2 3" key="1">
    <citation type="journal article" date="2015" name="Genome Announc.">
        <title>Expanding the biotechnology potential of lactobacilli through comparative genomics of 213 strains and associated genera.</title>
        <authorList>
            <person name="Sun Z."/>
            <person name="Harris H.M."/>
            <person name="McCann A."/>
            <person name="Guo C."/>
            <person name="Argimon S."/>
            <person name="Zhang W."/>
            <person name="Yang X."/>
            <person name="Jeffery I.B."/>
            <person name="Cooney J.C."/>
            <person name="Kagawa T.F."/>
            <person name="Liu W."/>
            <person name="Song Y."/>
            <person name="Salvetti E."/>
            <person name="Wrobel A."/>
            <person name="Rasinkangas P."/>
            <person name="Parkhill J."/>
            <person name="Rea M.C."/>
            <person name="O'Sullivan O."/>
            <person name="Ritari J."/>
            <person name="Douillard F.P."/>
            <person name="Paul Ross R."/>
            <person name="Yang R."/>
            <person name="Briner A.E."/>
            <person name="Felis G.E."/>
            <person name="de Vos W.M."/>
            <person name="Barrangou R."/>
            <person name="Klaenhammer T.R."/>
            <person name="Caufield P.W."/>
            <person name="Cui Y."/>
            <person name="Zhang H."/>
            <person name="O'Toole P.W."/>
        </authorList>
    </citation>
    <scope>NUCLEOTIDE SEQUENCE [LARGE SCALE GENOMIC DNA]</scope>
    <source>
        <strain evidence="2 3">DSM 20509</strain>
    </source>
</reference>
<dbReference type="Pfam" id="PF13460">
    <property type="entry name" value="NAD_binding_10"/>
    <property type="match status" value="1"/>
</dbReference>
<name>A0A0R2AFL7_9LACO</name>
<sequence length="322" mass="35574">MKINIEGDFMTKLILTGVDGNLGAQAAADLLELAQIQDLVFCGYDQKNLDKYKSMGVAVRQTDFNNADGLAEKFQGGDVLALISMPFVGSKRQNAHKNVIDAAKEAGVKKIIYTSLVNADDPTNPSKEKIDHIYTENYIKDSGLDYIFLRNSQYAEAMITNYFTYVKTSGVLTNNQGAGKMAYISRKDCAKAVAYALLATDMHHQILNINGPELMTISDFIRIGNEQTGNNVSYQEVSDEENYAIFDAMGVPRTTDGQFKEGSEAPFSSEGMVTFGQAIREGKMAEHTDDFEKLTGSKPLTVAYMFAHNEDFQIGDRHSKDN</sequence>
<dbReference type="Proteomes" id="UP000051008">
    <property type="component" value="Unassembled WGS sequence"/>
</dbReference>
<dbReference type="AlphaFoldDB" id="A0A0R2AFL7"/>
<protein>
    <recommendedName>
        <fullName evidence="1">NAD(P)-binding domain-containing protein</fullName>
    </recommendedName>
</protein>